<comment type="caution">
    <text evidence="2">The sequence shown here is derived from an EMBL/GenBank/DDBJ whole genome shotgun (WGS) entry which is preliminary data.</text>
</comment>
<dbReference type="Proteomes" id="UP001140453">
    <property type="component" value="Unassembled WGS sequence"/>
</dbReference>
<keyword evidence="3" id="KW-1185">Reference proteome</keyword>
<reference evidence="2" key="1">
    <citation type="submission" date="2022-10" db="EMBL/GenBank/DDBJ databases">
        <title>Tapping the CABI collections for fungal endophytes: first genome assemblies for Collariella, Neodidymelliopsis, Ascochyta clinopodiicola, Didymella pomorum, Didymosphaeria variabile, Neocosmospora piperis and Neocucurbitaria cava.</title>
        <authorList>
            <person name="Hill R."/>
        </authorList>
    </citation>
    <scope>NUCLEOTIDE SEQUENCE</scope>
    <source>
        <strain evidence="2">IMI 355082</strain>
    </source>
</reference>
<accession>A0A9W9CZE8</accession>
<gene>
    <name evidence="2" type="ORF">N0V93_003729</name>
</gene>
<name>A0A9W9CZE8_9PEZI</name>
<feature type="signal peptide" evidence="1">
    <location>
        <begin position="1"/>
        <end position="20"/>
    </location>
</feature>
<dbReference type="OrthoDB" id="5219615at2759"/>
<dbReference type="EMBL" id="JAPEVB010000002">
    <property type="protein sequence ID" value="KAJ4394511.1"/>
    <property type="molecule type" value="Genomic_DNA"/>
</dbReference>
<evidence type="ECO:0000256" key="1">
    <source>
        <dbReference type="SAM" id="SignalP"/>
    </source>
</evidence>
<evidence type="ECO:0000313" key="2">
    <source>
        <dbReference type="EMBL" id="KAJ4394511.1"/>
    </source>
</evidence>
<dbReference type="AlphaFoldDB" id="A0A9W9CZE8"/>
<proteinExistence type="predicted"/>
<organism evidence="2 3">
    <name type="scientific">Gnomoniopsis smithogilvyi</name>
    <dbReference type="NCBI Taxonomy" id="1191159"/>
    <lineage>
        <taxon>Eukaryota</taxon>
        <taxon>Fungi</taxon>
        <taxon>Dikarya</taxon>
        <taxon>Ascomycota</taxon>
        <taxon>Pezizomycotina</taxon>
        <taxon>Sordariomycetes</taxon>
        <taxon>Sordariomycetidae</taxon>
        <taxon>Diaporthales</taxon>
        <taxon>Gnomoniaceae</taxon>
        <taxon>Gnomoniopsis</taxon>
    </lineage>
</organism>
<keyword evidence="1" id="KW-0732">Signal</keyword>
<protein>
    <submittedName>
        <fullName evidence="2">Uncharacterized protein</fullName>
    </submittedName>
</protein>
<feature type="chain" id="PRO_5040884161" evidence="1">
    <location>
        <begin position="21"/>
        <end position="152"/>
    </location>
</feature>
<sequence length="152" mass="16800">MKFSSASFVFLSLFHHCTVGAEVETHRTRAQLLKDAGGYQPDVLTDRDLISPGPPFLCQNGDPLHNASKWEYFEECLDVDTCEVSFGGYSARGPWCGSPYDNSNRCCVESLCAAPYDSTEYSCVDTERWPYCNKIVGGKDLCPGPDSVRCCS</sequence>
<evidence type="ECO:0000313" key="3">
    <source>
        <dbReference type="Proteomes" id="UP001140453"/>
    </source>
</evidence>